<reference evidence="2" key="2">
    <citation type="submission" date="2023-06" db="EMBL/GenBank/DDBJ databases">
        <authorList>
            <consortium name="Lawrence Berkeley National Laboratory"/>
            <person name="Haridas S."/>
            <person name="Hensen N."/>
            <person name="Bonometti L."/>
            <person name="Westerberg I."/>
            <person name="Brannstrom I.O."/>
            <person name="Guillou S."/>
            <person name="Cros-Aarteil S."/>
            <person name="Calhoun S."/>
            <person name="Kuo A."/>
            <person name="Mondo S."/>
            <person name="Pangilinan J."/>
            <person name="Riley R."/>
            <person name="Labutti K."/>
            <person name="Andreopoulos B."/>
            <person name="Lipzen A."/>
            <person name="Chen C."/>
            <person name="Yanf M."/>
            <person name="Daum C."/>
            <person name="Ng V."/>
            <person name="Clum A."/>
            <person name="Steindorff A."/>
            <person name="Ohm R."/>
            <person name="Martin F."/>
            <person name="Silar P."/>
            <person name="Natvig D."/>
            <person name="Lalanne C."/>
            <person name="Gautier V."/>
            <person name="Ament-Velasquez S.L."/>
            <person name="Kruys A."/>
            <person name="Hutchinson M.I."/>
            <person name="Powell A.J."/>
            <person name="Barry K."/>
            <person name="Miller A.N."/>
            <person name="Grigoriev I.V."/>
            <person name="Debuchy R."/>
            <person name="Gladieux P."/>
            <person name="Thoren M.H."/>
            <person name="Johannesson H."/>
        </authorList>
    </citation>
    <scope>NUCLEOTIDE SEQUENCE</scope>
    <source>
        <strain evidence="2">CBS 560.94</strain>
    </source>
</reference>
<proteinExistence type="predicted"/>
<evidence type="ECO:0000313" key="3">
    <source>
        <dbReference type="Proteomes" id="UP001278500"/>
    </source>
</evidence>
<dbReference type="Proteomes" id="UP001278500">
    <property type="component" value="Unassembled WGS sequence"/>
</dbReference>
<evidence type="ECO:0000313" key="2">
    <source>
        <dbReference type="EMBL" id="KAK3344571.1"/>
    </source>
</evidence>
<accession>A0AAE0MRU3</accession>
<dbReference type="PANTHER" id="PTHR10678">
    <property type="entry name" value="26S PROTEASOME NON-ATPASE REGULATORY SUBUNIT 11/COP9 SIGNALOSOME COMPLEX SUBUNIT 2"/>
    <property type="match status" value="1"/>
</dbReference>
<evidence type="ECO:0000256" key="1">
    <source>
        <dbReference type="SAM" id="MobiDB-lite"/>
    </source>
</evidence>
<dbReference type="AlphaFoldDB" id="A0AAE0MRU3"/>
<protein>
    <submittedName>
        <fullName evidence="2">Uncharacterized protein</fullName>
    </submittedName>
</protein>
<name>A0AAE0MRU3_9PEZI</name>
<dbReference type="GeneID" id="87862714"/>
<dbReference type="InterPro" id="IPR050871">
    <property type="entry name" value="26S_Proteasome/COP9_Components"/>
</dbReference>
<keyword evidence="3" id="KW-1185">Reference proteome</keyword>
<feature type="compositionally biased region" description="Polar residues" evidence="1">
    <location>
        <begin position="1"/>
        <end position="14"/>
    </location>
</feature>
<sequence length="110" mass="12678">MSSGLDVEQSTRTGIRSARVTADEATNLFPTQTAQPPPCHLLRRHRQPRPPRNLIDIENKYYNAKQTKTSDPEEALQEFLSIPPLEQEKGDWGFKALKQAIKLEFKLERY</sequence>
<comment type="caution">
    <text evidence="2">The sequence shown here is derived from an EMBL/GenBank/DDBJ whole genome shotgun (WGS) entry which is preliminary data.</text>
</comment>
<dbReference type="RefSeq" id="XP_062681184.1">
    <property type="nucleotide sequence ID" value="XM_062825560.1"/>
</dbReference>
<gene>
    <name evidence="2" type="ORF">B0H65DRAFT_442088</name>
</gene>
<reference evidence="2" key="1">
    <citation type="journal article" date="2023" name="Mol. Phylogenet. Evol.">
        <title>Genome-scale phylogeny and comparative genomics of the fungal order Sordariales.</title>
        <authorList>
            <person name="Hensen N."/>
            <person name="Bonometti L."/>
            <person name="Westerberg I."/>
            <person name="Brannstrom I.O."/>
            <person name="Guillou S."/>
            <person name="Cros-Aarteil S."/>
            <person name="Calhoun S."/>
            <person name="Haridas S."/>
            <person name="Kuo A."/>
            <person name="Mondo S."/>
            <person name="Pangilinan J."/>
            <person name="Riley R."/>
            <person name="LaButti K."/>
            <person name="Andreopoulos B."/>
            <person name="Lipzen A."/>
            <person name="Chen C."/>
            <person name="Yan M."/>
            <person name="Daum C."/>
            <person name="Ng V."/>
            <person name="Clum A."/>
            <person name="Steindorff A."/>
            <person name="Ohm R.A."/>
            <person name="Martin F."/>
            <person name="Silar P."/>
            <person name="Natvig D.O."/>
            <person name="Lalanne C."/>
            <person name="Gautier V."/>
            <person name="Ament-Velasquez S.L."/>
            <person name="Kruys A."/>
            <person name="Hutchinson M.I."/>
            <person name="Powell A.J."/>
            <person name="Barry K."/>
            <person name="Miller A.N."/>
            <person name="Grigoriev I.V."/>
            <person name="Debuchy R."/>
            <person name="Gladieux P."/>
            <person name="Hiltunen Thoren M."/>
            <person name="Johannesson H."/>
        </authorList>
    </citation>
    <scope>NUCLEOTIDE SEQUENCE</scope>
    <source>
        <strain evidence="2">CBS 560.94</strain>
    </source>
</reference>
<feature type="region of interest" description="Disordered" evidence="1">
    <location>
        <begin position="1"/>
        <end position="52"/>
    </location>
</feature>
<dbReference type="EMBL" id="JAUEPP010000004">
    <property type="protein sequence ID" value="KAK3344571.1"/>
    <property type="molecule type" value="Genomic_DNA"/>
</dbReference>
<organism evidence="2 3">
    <name type="scientific">Neurospora tetraspora</name>
    <dbReference type="NCBI Taxonomy" id="94610"/>
    <lineage>
        <taxon>Eukaryota</taxon>
        <taxon>Fungi</taxon>
        <taxon>Dikarya</taxon>
        <taxon>Ascomycota</taxon>
        <taxon>Pezizomycotina</taxon>
        <taxon>Sordariomycetes</taxon>
        <taxon>Sordariomycetidae</taxon>
        <taxon>Sordariales</taxon>
        <taxon>Sordariaceae</taxon>
        <taxon>Neurospora</taxon>
    </lineage>
</organism>